<organism evidence="2 3">
    <name type="scientific">Natronoglycomyces albus</name>
    <dbReference type="NCBI Taxonomy" id="2811108"/>
    <lineage>
        <taxon>Bacteria</taxon>
        <taxon>Bacillati</taxon>
        <taxon>Actinomycetota</taxon>
        <taxon>Actinomycetes</taxon>
        <taxon>Glycomycetales</taxon>
        <taxon>Glycomycetaceae</taxon>
        <taxon>Natronoglycomyces</taxon>
    </lineage>
</organism>
<evidence type="ECO:0000313" key="2">
    <source>
        <dbReference type="EMBL" id="QSB06521.1"/>
    </source>
</evidence>
<dbReference type="PROSITE" id="PS50943">
    <property type="entry name" value="HTH_CROC1"/>
    <property type="match status" value="1"/>
</dbReference>
<name>A0A895XLD9_9ACTN</name>
<dbReference type="Gene3D" id="1.10.260.40">
    <property type="entry name" value="lambda repressor-like DNA-binding domains"/>
    <property type="match status" value="1"/>
</dbReference>
<dbReference type="RefSeq" id="WP_213172532.1">
    <property type="nucleotide sequence ID" value="NZ_CP070496.1"/>
</dbReference>
<reference evidence="2" key="1">
    <citation type="submission" date="2021-02" db="EMBL/GenBank/DDBJ databases">
        <title>Natronoglycomyces albus gen. nov., sp. nov, a haloalkaliphilic actinobacterium from a soda solonchak soil.</title>
        <authorList>
            <person name="Sorokin D.Y."/>
            <person name="Khijniak T.V."/>
            <person name="Zakharycheva A.P."/>
            <person name="Boueva O.V."/>
            <person name="Ariskina E.V."/>
            <person name="Hahnke R.L."/>
            <person name="Bunk B."/>
            <person name="Sproer C."/>
            <person name="Schumann P."/>
            <person name="Evtushenko L.I."/>
            <person name="Kublanov I.V."/>
        </authorList>
    </citation>
    <scope>NUCLEOTIDE SEQUENCE</scope>
    <source>
        <strain evidence="2">DSM 106290</strain>
    </source>
</reference>
<sequence>MGQKPKKLNPERSPLDHFGALLRDLRERQDLSQAALAEKLLTTSAVVRKIEVAARFPNTSFIADCEKVLNAGGVLQRMEPLLERERSLRQRKQRAKDQAAASTLIVPVVSRLNGQ</sequence>
<dbReference type="GO" id="GO:0003677">
    <property type="term" value="F:DNA binding"/>
    <property type="evidence" value="ECO:0007669"/>
    <property type="project" value="InterPro"/>
</dbReference>
<dbReference type="InterPro" id="IPR001387">
    <property type="entry name" value="Cro/C1-type_HTH"/>
</dbReference>
<dbReference type="KEGG" id="nav:JQS30_06350"/>
<gene>
    <name evidence="2" type="ORF">JQS30_06350</name>
</gene>
<dbReference type="SMART" id="SM00530">
    <property type="entry name" value="HTH_XRE"/>
    <property type="match status" value="1"/>
</dbReference>
<dbReference type="InterPro" id="IPR010982">
    <property type="entry name" value="Lambda_DNA-bd_dom_sf"/>
</dbReference>
<proteinExistence type="predicted"/>
<dbReference type="Pfam" id="PF13560">
    <property type="entry name" value="HTH_31"/>
    <property type="match status" value="1"/>
</dbReference>
<accession>A0A895XLD9</accession>
<evidence type="ECO:0000313" key="3">
    <source>
        <dbReference type="Proteomes" id="UP000662939"/>
    </source>
</evidence>
<dbReference type="Proteomes" id="UP000662939">
    <property type="component" value="Chromosome"/>
</dbReference>
<protein>
    <submittedName>
        <fullName evidence="2">Helix-turn-helix transcriptional regulator</fullName>
    </submittedName>
</protein>
<dbReference type="EMBL" id="CP070496">
    <property type="protein sequence ID" value="QSB06521.1"/>
    <property type="molecule type" value="Genomic_DNA"/>
</dbReference>
<dbReference type="AlphaFoldDB" id="A0A895XLD9"/>
<dbReference type="SUPFAM" id="SSF47413">
    <property type="entry name" value="lambda repressor-like DNA-binding domains"/>
    <property type="match status" value="1"/>
</dbReference>
<evidence type="ECO:0000259" key="1">
    <source>
        <dbReference type="PROSITE" id="PS50943"/>
    </source>
</evidence>
<keyword evidence="3" id="KW-1185">Reference proteome</keyword>
<feature type="domain" description="HTH cro/C1-type" evidence="1">
    <location>
        <begin position="22"/>
        <end position="75"/>
    </location>
</feature>
<dbReference type="CDD" id="cd00093">
    <property type="entry name" value="HTH_XRE"/>
    <property type="match status" value="1"/>
</dbReference>